<dbReference type="PANTHER" id="PTHR38776">
    <property type="entry name" value="MLTA-INTERACTING PROTEIN-RELATED"/>
    <property type="match status" value="1"/>
</dbReference>
<comment type="similarity">
    <text evidence="2">Belongs to the MipA/OmpV family.</text>
</comment>
<evidence type="ECO:0000256" key="2">
    <source>
        <dbReference type="ARBA" id="ARBA00005722"/>
    </source>
</evidence>
<gene>
    <name evidence="7" type="ORF">GCM10007301_07430</name>
</gene>
<evidence type="ECO:0008006" key="9">
    <source>
        <dbReference type="Google" id="ProtNLM"/>
    </source>
</evidence>
<feature type="chain" id="PRO_5037692208" description="MipA/OmpV family protein" evidence="6">
    <location>
        <begin position="22"/>
        <end position="260"/>
    </location>
</feature>
<reference evidence="7" key="1">
    <citation type="journal article" date="2014" name="Int. J. Syst. Evol. Microbiol.">
        <title>Complete genome sequence of Corynebacterium casei LMG S-19264T (=DSM 44701T), isolated from a smear-ripened cheese.</title>
        <authorList>
            <consortium name="US DOE Joint Genome Institute (JGI-PGF)"/>
            <person name="Walter F."/>
            <person name="Albersmeier A."/>
            <person name="Kalinowski J."/>
            <person name="Ruckert C."/>
        </authorList>
    </citation>
    <scope>NUCLEOTIDE SEQUENCE</scope>
    <source>
        <strain evidence="7">CCM 7897</strain>
    </source>
</reference>
<keyword evidence="8" id="KW-1185">Reference proteome</keyword>
<dbReference type="EMBL" id="BMCT01000001">
    <property type="protein sequence ID" value="GGF50559.1"/>
    <property type="molecule type" value="Genomic_DNA"/>
</dbReference>
<proteinExistence type="inferred from homology"/>
<keyword evidence="4" id="KW-0472">Membrane</keyword>
<dbReference type="PANTHER" id="PTHR38776:SF1">
    <property type="entry name" value="MLTA-INTERACTING PROTEIN-RELATED"/>
    <property type="match status" value="1"/>
</dbReference>
<keyword evidence="5" id="KW-0998">Cell outer membrane</keyword>
<dbReference type="InterPro" id="IPR010583">
    <property type="entry name" value="MipA"/>
</dbReference>
<keyword evidence="3 6" id="KW-0732">Signal</keyword>
<evidence type="ECO:0000256" key="3">
    <source>
        <dbReference type="ARBA" id="ARBA00022729"/>
    </source>
</evidence>
<evidence type="ECO:0000256" key="1">
    <source>
        <dbReference type="ARBA" id="ARBA00004442"/>
    </source>
</evidence>
<feature type="signal peptide" evidence="6">
    <location>
        <begin position="1"/>
        <end position="21"/>
    </location>
</feature>
<evidence type="ECO:0000256" key="6">
    <source>
        <dbReference type="SAM" id="SignalP"/>
    </source>
</evidence>
<dbReference type="Proteomes" id="UP000606044">
    <property type="component" value="Unassembled WGS sequence"/>
</dbReference>
<dbReference type="GO" id="GO:0009279">
    <property type="term" value="C:cell outer membrane"/>
    <property type="evidence" value="ECO:0007669"/>
    <property type="project" value="UniProtKB-SubCell"/>
</dbReference>
<evidence type="ECO:0000256" key="4">
    <source>
        <dbReference type="ARBA" id="ARBA00023136"/>
    </source>
</evidence>
<organism evidence="7 8">
    <name type="scientific">Azorhizobium oxalatiphilum</name>
    <dbReference type="NCBI Taxonomy" id="980631"/>
    <lineage>
        <taxon>Bacteria</taxon>
        <taxon>Pseudomonadati</taxon>
        <taxon>Pseudomonadota</taxon>
        <taxon>Alphaproteobacteria</taxon>
        <taxon>Hyphomicrobiales</taxon>
        <taxon>Xanthobacteraceae</taxon>
        <taxon>Azorhizobium</taxon>
    </lineage>
</organism>
<protein>
    <recommendedName>
        <fullName evidence="9">MipA/OmpV family protein</fullName>
    </recommendedName>
</protein>
<comment type="caution">
    <text evidence="7">The sequence shown here is derived from an EMBL/GenBank/DDBJ whole genome shotgun (WGS) entry which is preliminary data.</text>
</comment>
<accession>A0A917F766</accession>
<dbReference type="RefSeq" id="WP_188575499.1">
    <property type="nucleotide sequence ID" value="NZ_BMCT01000001.1"/>
</dbReference>
<dbReference type="Pfam" id="PF06629">
    <property type="entry name" value="MipA"/>
    <property type="match status" value="1"/>
</dbReference>
<evidence type="ECO:0000313" key="7">
    <source>
        <dbReference type="EMBL" id="GGF50559.1"/>
    </source>
</evidence>
<reference evidence="7" key="2">
    <citation type="submission" date="2020-09" db="EMBL/GenBank/DDBJ databases">
        <authorList>
            <person name="Sun Q."/>
            <person name="Sedlacek I."/>
        </authorList>
    </citation>
    <scope>NUCLEOTIDE SEQUENCE</scope>
    <source>
        <strain evidence="7">CCM 7897</strain>
    </source>
</reference>
<evidence type="ECO:0000313" key="8">
    <source>
        <dbReference type="Proteomes" id="UP000606044"/>
    </source>
</evidence>
<sequence length="260" mass="27365">MLRPLLLAFALFLLADGPSFAQEALGEGWIITIGLQTAVAPSFPGAKQTSLDFSPSFDIRRAGEPATFGAPDDDFSIPLFEFGGISIGPTASLRASRSDNVLYGLPGYGSSAEFGAFAEFWPLDKAIRVRAELRQGVSAGDGLTGKLGVDWVHEAGSFTYSLGTRLDFADRTSMNTMFGVSPVTSLVNPSLSAFAPAGGLTTSGLVGSLAYALPDHWTTTLFGGYYRLAGDAADSPVTRSLGGTNQFTLGIGLEREFSLR</sequence>
<comment type="subcellular location">
    <subcellularLocation>
        <location evidence="1">Cell outer membrane</location>
    </subcellularLocation>
</comment>
<dbReference type="AlphaFoldDB" id="A0A917F766"/>
<name>A0A917F766_9HYPH</name>
<evidence type="ECO:0000256" key="5">
    <source>
        <dbReference type="ARBA" id="ARBA00023237"/>
    </source>
</evidence>